<dbReference type="EMBL" id="UINC01049064">
    <property type="protein sequence ID" value="SVB60370.1"/>
    <property type="molecule type" value="Genomic_DNA"/>
</dbReference>
<sequence>MPADESSFTNARFNSKDWLAAIDASSFGPEEWEGAARVLLAKLEDDKLHAPFDEITEYLSCCAQSIVGTYPLPRLEEIAAEFYDRHDMEKATAREE</sequence>
<organism evidence="1">
    <name type="scientific">marine metagenome</name>
    <dbReference type="NCBI Taxonomy" id="408172"/>
    <lineage>
        <taxon>unclassified sequences</taxon>
        <taxon>metagenomes</taxon>
        <taxon>ecological metagenomes</taxon>
    </lineage>
</organism>
<accession>A0A382FBV5</accession>
<proteinExistence type="predicted"/>
<gene>
    <name evidence="1" type="ORF">METZ01_LOCUS213224</name>
</gene>
<name>A0A382FBV5_9ZZZZ</name>
<protein>
    <submittedName>
        <fullName evidence="1">Uncharacterized protein</fullName>
    </submittedName>
</protein>
<dbReference type="AlphaFoldDB" id="A0A382FBV5"/>
<evidence type="ECO:0000313" key="1">
    <source>
        <dbReference type="EMBL" id="SVB60370.1"/>
    </source>
</evidence>
<reference evidence="1" key="1">
    <citation type="submission" date="2018-05" db="EMBL/GenBank/DDBJ databases">
        <authorList>
            <person name="Lanie J.A."/>
            <person name="Ng W.-L."/>
            <person name="Kazmierczak K.M."/>
            <person name="Andrzejewski T.M."/>
            <person name="Davidsen T.M."/>
            <person name="Wayne K.J."/>
            <person name="Tettelin H."/>
            <person name="Glass J.I."/>
            <person name="Rusch D."/>
            <person name="Podicherti R."/>
            <person name="Tsui H.-C.T."/>
            <person name="Winkler M.E."/>
        </authorList>
    </citation>
    <scope>NUCLEOTIDE SEQUENCE</scope>
</reference>